<feature type="transmembrane region" description="Helical" evidence="1">
    <location>
        <begin position="68"/>
        <end position="87"/>
    </location>
</feature>
<keyword evidence="3" id="KW-1185">Reference proteome</keyword>
<feature type="transmembrane region" description="Helical" evidence="1">
    <location>
        <begin position="33"/>
        <end position="56"/>
    </location>
</feature>
<dbReference type="PANTHER" id="PTHR34989:SF1">
    <property type="entry name" value="PROTEIN HDED"/>
    <property type="match status" value="1"/>
</dbReference>
<dbReference type="Pfam" id="PF03729">
    <property type="entry name" value="DUF308"/>
    <property type="match status" value="2"/>
</dbReference>
<evidence type="ECO:0000313" key="3">
    <source>
        <dbReference type="Proteomes" id="UP001055185"/>
    </source>
</evidence>
<proteinExistence type="predicted"/>
<dbReference type="InterPro" id="IPR052712">
    <property type="entry name" value="Acid_resist_chaperone_HdeD"/>
</dbReference>
<name>A0AA37IWQ4_9FIRM</name>
<gene>
    <name evidence="2" type="ORF">JCM17207_04440</name>
</gene>
<dbReference type="PANTHER" id="PTHR34989">
    <property type="entry name" value="PROTEIN HDED"/>
    <property type="match status" value="1"/>
</dbReference>
<dbReference type="Proteomes" id="UP001055185">
    <property type="component" value="Unassembled WGS sequence"/>
</dbReference>
<feature type="transmembrane region" description="Helical" evidence="1">
    <location>
        <begin position="93"/>
        <end position="111"/>
    </location>
</feature>
<evidence type="ECO:0000313" key="2">
    <source>
        <dbReference type="EMBL" id="GJN63819.1"/>
    </source>
</evidence>
<dbReference type="RefSeq" id="WP_238316044.1">
    <property type="nucleotide sequence ID" value="NZ_BQKV01000018.1"/>
</dbReference>
<dbReference type="GO" id="GO:0005886">
    <property type="term" value="C:plasma membrane"/>
    <property type="evidence" value="ECO:0007669"/>
    <property type="project" value="TreeGrafter"/>
</dbReference>
<dbReference type="InterPro" id="IPR005325">
    <property type="entry name" value="DUF308_memb"/>
</dbReference>
<sequence>MRGRSGFGWSQFLMGVCLILLGVFTFLQPRSMFTGIAVLYGIAAVITGICDIVIYIKAERFTGFGPAVSLISGILSIMTGIALLAYPGIAERIVSLLFPLWFITHCISRLAHVGVIRLMGGSFYYYFSLIVNTLGLVLGFMMLFQPFLALFTVGYLVAFLLLAFGVDCLLMAFTDMGSRW</sequence>
<reference evidence="2" key="1">
    <citation type="journal article" date="2022" name="Int. J. Syst. Evol. Microbiol.">
        <title>Genome-based, phenotypic and chemotaxonomic classification of Faecalibacterium strains: proposal of three novel species Faecalibacterium duncaniae sp. nov., Faecalibacterium hattorii sp. nov. and Faecalibacterium gallinarum sp. nov. .</title>
        <authorList>
            <person name="Sakamoto M."/>
            <person name="Sakurai N."/>
            <person name="Tanno H."/>
            <person name="Iino T."/>
            <person name="Ohkuma M."/>
            <person name="Endo A."/>
        </authorList>
    </citation>
    <scope>NUCLEOTIDE SEQUENCE</scope>
    <source>
        <strain evidence="2">JCM 17207</strain>
    </source>
</reference>
<keyword evidence="1" id="KW-0812">Transmembrane</keyword>
<evidence type="ECO:0000256" key="1">
    <source>
        <dbReference type="SAM" id="Phobius"/>
    </source>
</evidence>
<comment type="caution">
    <text evidence="2">The sequence shown here is derived from an EMBL/GenBank/DDBJ whole genome shotgun (WGS) entry which is preliminary data.</text>
</comment>
<accession>A0AA37IWQ4</accession>
<feature type="transmembrane region" description="Helical" evidence="1">
    <location>
        <begin position="150"/>
        <end position="173"/>
    </location>
</feature>
<keyword evidence="1" id="KW-0472">Membrane</keyword>
<protein>
    <submittedName>
        <fullName evidence="2">Membrane protein</fullName>
    </submittedName>
</protein>
<dbReference type="EMBL" id="BQKV01000018">
    <property type="protein sequence ID" value="GJN63819.1"/>
    <property type="molecule type" value="Genomic_DNA"/>
</dbReference>
<organism evidence="2 3">
    <name type="scientific">Faecalibacterium gallinarum</name>
    <dbReference type="NCBI Taxonomy" id="2903556"/>
    <lineage>
        <taxon>Bacteria</taxon>
        <taxon>Bacillati</taxon>
        <taxon>Bacillota</taxon>
        <taxon>Clostridia</taxon>
        <taxon>Eubacteriales</taxon>
        <taxon>Oscillospiraceae</taxon>
        <taxon>Faecalibacterium</taxon>
    </lineage>
</organism>
<keyword evidence="1" id="KW-1133">Transmembrane helix</keyword>
<feature type="transmembrane region" description="Helical" evidence="1">
    <location>
        <begin position="123"/>
        <end position="144"/>
    </location>
</feature>
<dbReference type="AlphaFoldDB" id="A0AA37IWQ4"/>
<feature type="transmembrane region" description="Helical" evidence="1">
    <location>
        <begin position="7"/>
        <end position="27"/>
    </location>
</feature>